<keyword evidence="2" id="KW-1185">Reference proteome</keyword>
<proteinExistence type="predicted"/>
<dbReference type="RefSeq" id="WP_301662660.1">
    <property type="nucleotide sequence ID" value="NZ_VCYH01000001.1"/>
</dbReference>
<organism evidence="1 2">
    <name type="scientific">Methanoculleus frigidifontis</name>
    <dbReference type="NCBI Taxonomy" id="2584085"/>
    <lineage>
        <taxon>Archaea</taxon>
        <taxon>Methanobacteriati</taxon>
        <taxon>Methanobacteriota</taxon>
        <taxon>Stenosarchaea group</taxon>
        <taxon>Methanomicrobia</taxon>
        <taxon>Methanomicrobiales</taxon>
        <taxon>Methanomicrobiaceae</taxon>
        <taxon>Methanoculleus</taxon>
    </lineage>
</organism>
<dbReference type="Proteomes" id="UP001168338">
    <property type="component" value="Unassembled WGS sequence"/>
</dbReference>
<evidence type="ECO:0000313" key="2">
    <source>
        <dbReference type="Proteomes" id="UP001168338"/>
    </source>
</evidence>
<evidence type="ECO:0000313" key="1">
    <source>
        <dbReference type="EMBL" id="MDN7023616.1"/>
    </source>
</evidence>
<reference evidence="1" key="1">
    <citation type="submission" date="2019-05" db="EMBL/GenBank/DDBJ databases">
        <title>Methanoculleus sp. FWC-SCC1, a methanogenic archaeon isolated from deep marine cold seep.</title>
        <authorList>
            <person name="Chen Y.-W."/>
            <person name="Chen S.-C."/>
            <person name="Teng N.-H."/>
            <person name="Lai M.-C."/>
        </authorList>
    </citation>
    <scope>NUCLEOTIDE SEQUENCE</scope>
    <source>
        <strain evidence="1">FWC-SCC1</strain>
    </source>
</reference>
<sequence>MDGKIFATWFIELYPDLMSLRAHDGRSLPKRRPGLINRTEVRGFLTEDRCGLVIAPHNDPVTGYYVTDVGGLLGVASLDEKSADEVYEGYGDYMALLYISSESSDPEIVGVFHPRSWKEEYPSTSTTPASFRLPAPLFEEYKEVCNFYNESQTAAVVQTMWNKVVERRFDHLSCVRDVVLGNGEKRELDPTVQYLRTDAEGER</sequence>
<protein>
    <submittedName>
        <fullName evidence="1">Uncharacterized protein</fullName>
    </submittedName>
</protein>
<dbReference type="EMBL" id="VCYH01000001">
    <property type="protein sequence ID" value="MDN7023616.1"/>
    <property type="molecule type" value="Genomic_DNA"/>
</dbReference>
<gene>
    <name evidence="1" type="ORF">FGU65_01660</name>
</gene>
<accession>A0ABT8M6S7</accession>
<comment type="caution">
    <text evidence="1">The sequence shown here is derived from an EMBL/GenBank/DDBJ whole genome shotgun (WGS) entry which is preliminary data.</text>
</comment>
<name>A0ABT8M6S7_9EURY</name>